<evidence type="ECO:0000313" key="3">
    <source>
        <dbReference type="Proteomes" id="UP000029643"/>
    </source>
</evidence>
<dbReference type="PANTHER" id="PTHR33594">
    <property type="entry name" value="SUPERFAMILY HYDROLASE, PUTATIVE (AFU_ORTHOLOGUE AFUA_1G03035)-RELATED"/>
    <property type="match status" value="1"/>
</dbReference>
<dbReference type="InterPro" id="IPR003607">
    <property type="entry name" value="HD/PDEase_dom"/>
</dbReference>
<protein>
    <submittedName>
        <fullName evidence="2">HD domain protein</fullName>
    </submittedName>
</protein>
<feature type="domain" description="HD" evidence="1">
    <location>
        <begin position="30"/>
        <end position="70"/>
    </location>
</feature>
<dbReference type="Gene3D" id="1.10.472.50">
    <property type="entry name" value="HD-domain/PDEase-like"/>
    <property type="match status" value="1"/>
</dbReference>
<dbReference type="CDD" id="cd00077">
    <property type="entry name" value="HDc"/>
    <property type="match status" value="1"/>
</dbReference>
<dbReference type="InterPro" id="IPR006674">
    <property type="entry name" value="HD_domain"/>
</dbReference>
<evidence type="ECO:0000313" key="2">
    <source>
        <dbReference type="EMBL" id="GAL79808.1"/>
    </source>
</evidence>
<name>A0A090WU91_9FLAO</name>
<proteinExistence type="predicted"/>
<comment type="caution">
    <text evidence="2">The sequence shown here is derived from an EMBL/GenBank/DDBJ whole genome shotgun (WGS) entry which is preliminary data.</text>
</comment>
<dbReference type="EMBL" id="BBNU01000007">
    <property type="protein sequence ID" value="GAL79808.1"/>
    <property type="molecule type" value="Genomic_DNA"/>
</dbReference>
<dbReference type="Pfam" id="PF01966">
    <property type="entry name" value="HD"/>
    <property type="match status" value="1"/>
</dbReference>
<dbReference type="SUPFAM" id="SSF109604">
    <property type="entry name" value="HD-domain/PDEase-like"/>
    <property type="match status" value="1"/>
</dbReference>
<sequence>MTNQENIINKTIVFVKEKLEGAEGGHDWFHIERVYKNALLISKTEKVNGFVVALGALLHDIADSKFHNGDETVGAKSSS</sequence>
<dbReference type="AlphaFoldDB" id="A0A090WU91"/>
<reference evidence="2 3" key="1">
    <citation type="journal article" date="2014" name="Genome Announc.">
        <title>Draft Genome Sequences of Marine Flavobacterium Algibacter lectus Strains SS8 and NR4.</title>
        <authorList>
            <person name="Takatani N."/>
            <person name="Nakanishi M."/>
            <person name="Meirelles P."/>
            <person name="Mino S."/>
            <person name="Suda W."/>
            <person name="Oshima K."/>
            <person name="Hattori M."/>
            <person name="Ohkuma M."/>
            <person name="Hosokawa M."/>
            <person name="Miyashita K."/>
            <person name="Thompson F.L."/>
            <person name="Niwa A."/>
            <person name="Sawabe T."/>
            <person name="Sawabe T."/>
        </authorList>
    </citation>
    <scope>NUCLEOTIDE SEQUENCE [LARGE SCALE GENOMIC DNA]</scope>
    <source>
        <strain evidence="3">JCM19274</strain>
    </source>
</reference>
<organism evidence="2 3">
    <name type="scientific">Algibacter lectus</name>
    <dbReference type="NCBI Taxonomy" id="221126"/>
    <lineage>
        <taxon>Bacteria</taxon>
        <taxon>Pseudomonadati</taxon>
        <taxon>Bacteroidota</taxon>
        <taxon>Flavobacteriia</taxon>
        <taxon>Flavobacteriales</taxon>
        <taxon>Flavobacteriaceae</taxon>
        <taxon>Algibacter</taxon>
    </lineage>
</organism>
<dbReference type="Proteomes" id="UP000029643">
    <property type="component" value="Unassembled WGS sequence"/>
</dbReference>
<evidence type="ECO:0000259" key="1">
    <source>
        <dbReference type="Pfam" id="PF01966"/>
    </source>
</evidence>
<gene>
    <name evidence="2" type="ORF">JCM19274_3220</name>
</gene>
<accession>A0A090WU91</accession>
<dbReference type="PANTHER" id="PTHR33594:SF1">
    <property type="entry name" value="HD_PDEASE DOMAIN-CONTAINING PROTEIN"/>
    <property type="match status" value="1"/>
</dbReference>